<organism evidence="5 6">
    <name type="scientific">Nocardioides luteus</name>
    <dbReference type="NCBI Taxonomy" id="1844"/>
    <lineage>
        <taxon>Bacteria</taxon>
        <taxon>Bacillati</taxon>
        <taxon>Actinomycetota</taxon>
        <taxon>Actinomycetes</taxon>
        <taxon>Propionibacteriales</taxon>
        <taxon>Nocardioidaceae</taxon>
        <taxon>Nocardioides</taxon>
    </lineage>
</organism>
<evidence type="ECO:0000256" key="3">
    <source>
        <dbReference type="SAM" id="MobiDB-lite"/>
    </source>
</evidence>
<dbReference type="Pfam" id="PF01510">
    <property type="entry name" value="Amidase_2"/>
    <property type="match status" value="1"/>
</dbReference>
<dbReference type="SUPFAM" id="SSF55846">
    <property type="entry name" value="N-acetylmuramoyl-L-alanine amidase-like"/>
    <property type="match status" value="1"/>
</dbReference>
<evidence type="ECO:0000313" key="5">
    <source>
        <dbReference type="EMBL" id="GLJ68217.1"/>
    </source>
</evidence>
<reference evidence="5" key="1">
    <citation type="journal article" date="2014" name="Int. J. Syst. Evol. Microbiol.">
        <title>Complete genome of a new Firmicutes species belonging to the dominant human colonic microbiota ('Ruminococcus bicirculans') reveals two chromosomes and a selective capacity to utilize plant glucans.</title>
        <authorList>
            <consortium name="NISC Comparative Sequencing Program"/>
            <person name="Wegmann U."/>
            <person name="Louis P."/>
            <person name="Goesmann A."/>
            <person name="Henrissat B."/>
            <person name="Duncan S.H."/>
            <person name="Flint H.J."/>
        </authorList>
    </citation>
    <scope>NUCLEOTIDE SEQUENCE</scope>
    <source>
        <strain evidence="5">VKM Ac-1246</strain>
    </source>
</reference>
<dbReference type="Proteomes" id="UP001142292">
    <property type="component" value="Unassembled WGS sequence"/>
</dbReference>
<keyword evidence="2" id="KW-0732">Signal</keyword>
<dbReference type="Gene3D" id="3.40.80.10">
    <property type="entry name" value="Peptidoglycan recognition protein-like"/>
    <property type="match status" value="1"/>
</dbReference>
<sequence>MSQAEHDETGDVRRARTRYVASTQQLLVLGFVLAALVPASTVVDLRVVRPGEAPVSGSQVAVPSAAQVPTDAVDARLEEVSLTAPAGRLTAEAKRAGSASDTVTVTSLPQPVDGFGTVGLTWAPGAAVDEDAVEADVRTLVDGTWSDWQALDVHLDDHAPDDGSAEADGSRPGTMEAVVGEVDEVQTRLRLDGAQVPADLKLAVITPGDPKATRSESPEIDPGAEDAPEVPAPAPGTSGAGAGEAATLSAAAYTPKPTIYSRRQWGADEGVRESGPPDYHVVRGGFVHHTVNTNSYTKAQVPGIIRSIYTYHVKSRGWRDLGYNFLIDKFGRIWEGRYGGVTRPVVGAHTSGYNSYGFGASAIGNFDKASPPAALVNAFGTLFAWKLSLHGVRGNKGSTKIGDRTFSHAIMGHRDTKSTACPGRYLYAKMSTIRSQAGSKQAGWSGRELQSQISGRGYPDLVARRASDGRIFVLRTDGTSKFGTPRATNLIGGSSATLMNAGDWDRDGDGDILIRHRDGTIRVNRGNGTETFASGVIIGRNFQSVSVIDVVGDITGDGWPDLVGKHPNGEIRVWPGKGTKALGASYRFRSGVGGANQVIGAGRFYNDDGSPEVIFKRSDQLLIFRTNGPGGLTTFSDPGIDTSAFDFILATKDLRGASTGGDLLLRRKSDGMWFAYEHNQGGGWDRKVKMGVVRGYDQIG</sequence>
<comment type="similarity">
    <text evidence="1">Belongs to the N-acetylmuramoyl-L-alanine amidase 2 family.</text>
</comment>
<comment type="caution">
    <text evidence="5">The sequence shown here is derived from an EMBL/GenBank/DDBJ whole genome shotgun (WGS) entry which is preliminary data.</text>
</comment>
<evidence type="ECO:0000313" key="6">
    <source>
        <dbReference type="Proteomes" id="UP001142292"/>
    </source>
</evidence>
<feature type="compositionally biased region" description="Acidic residues" evidence="3">
    <location>
        <begin position="218"/>
        <end position="228"/>
    </location>
</feature>
<dbReference type="RefSeq" id="WP_189120240.1">
    <property type="nucleotide sequence ID" value="NZ_BMRK01000020.1"/>
</dbReference>
<dbReference type="SMART" id="SM00701">
    <property type="entry name" value="PGRP"/>
    <property type="match status" value="1"/>
</dbReference>
<accession>A0ABQ5SVJ4</accession>
<evidence type="ECO:0000256" key="2">
    <source>
        <dbReference type="ARBA" id="ARBA00022729"/>
    </source>
</evidence>
<feature type="region of interest" description="Disordered" evidence="3">
    <location>
        <begin position="207"/>
        <end position="243"/>
    </location>
</feature>
<dbReference type="InterPro" id="IPR002502">
    <property type="entry name" value="Amidase_domain"/>
</dbReference>
<evidence type="ECO:0000259" key="4">
    <source>
        <dbReference type="SMART" id="SM00701"/>
    </source>
</evidence>
<dbReference type="InterPro" id="IPR006619">
    <property type="entry name" value="PGRP_domain_met/bac"/>
</dbReference>
<evidence type="ECO:0000256" key="1">
    <source>
        <dbReference type="ARBA" id="ARBA00007553"/>
    </source>
</evidence>
<dbReference type="CDD" id="cd06583">
    <property type="entry name" value="PGRP"/>
    <property type="match status" value="1"/>
</dbReference>
<name>A0ABQ5SVJ4_9ACTN</name>
<dbReference type="InterPro" id="IPR013517">
    <property type="entry name" value="FG-GAP"/>
</dbReference>
<proteinExistence type="inferred from homology"/>
<dbReference type="InterPro" id="IPR036505">
    <property type="entry name" value="Amidase/PGRP_sf"/>
</dbReference>
<dbReference type="SUPFAM" id="SSF69318">
    <property type="entry name" value="Integrin alpha N-terminal domain"/>
    <property type="match status" value="1"/>
</dbReference>
<dbReference type="PANTHER" id="PTHR11022">
    <property type="entry name" value="PEPTIDOGLYCAN RECOGNITION PROTEIN"/>
    <property type="match status" value="1"/>
</dbReference>
<feature type="domain" description="Peptidoglycan recognition protein family" evidence="4">
    <location>
        <begin position="257"/>
        <end position="417"/>
    </location>
</feature>
<protein>
    <recommendedName>
        <fullName evidence="4">Peptidoglycan recognition protein family domain-containing protein</fullName>
    </recommendedName>
</protein>
<dbReference type="InterPro" id="IPR028994">
    <property type="entry name" value="Integrin_alpha_N"/>
</dbReference>
<gene>
    <name evidence="5" type="ORF">GCM10017579_22530</name>
</gene>
<dbReference type="Pfam" id="PF13517">
    <property type="entry name" value="FG-GAP_3"/>
    <property type="match status" value="1"/>
</dbReference>
<reference evidence="5" key="2">
    <citation type="submission" date="2023-01" db="EMBL/GenBank/DDBJ databases">
        <authorList>
            <person name="Sun Q."/>
            <person name="Evtushenko L."/>
        </authorList>
    </citation>
    <scope>NUCLEOTIDE SEQUENCE</scope>
    <source>
        <strain evidence="5">VKM Ac-1246</strain>
    </source>
</reference>
<dbReference type="InterPro" id="IPR015510">
    <property type="entry name" value="PGRP"/>
</dbReference>
<dbReference type="PANTHER" id="PTHR11022:SF41">
    <property type="entry name" value="PEPTIDOGLYCAN-RECOGNITION PROTEIN LC-RELATED"/>
    <property type="match status" value="1"/>
</dbReference>
<keyword evidence="6" id="KW-1185">Reference proteome</keyword>
<dbReference type="EMBL" id="BSEL01000005">
    <property type="protein sequence ID" value="GLJ68217.1"/>
    <property type="molecule type" value="Genomic_DNA"/>
</dbReference>